<organism evidence="1 2">
    <name type="scientific">Pyropia yezoensis</name>
    <name type="common">Susabi-nori</name>
    <name type="synonym">Porphyra yezoensis</name>
    <dbReference type="NCBI Taxonomy" id="2788"/>
    <lineage>
        <taxon>Eukaryota</taxon>
        <taxon>Rhodophyta</taxon>
        <taxon>Bangiophyceae</taxon>
        <taxon>Bangiales</taxon>
        <taxon>Bangiaceae</taxon>
        <taxon>Pyropia</taxon>
    </lineage>
</organism>
<accession>A0ACC3C0Q4</accession>
<reference evidence="1" key="1">
    <citation type="submission" date="2019-11" db="EMBL/GenBank/DDBJ databases">
        <title>Nori genome reveals adaptations in red seaweeds to the harsh intertidal environment.</title>
        <authorList>
            <person name="Wang D."/>
            <person name="Mao Y."/>
        </authorList>
    </citation>
    <scope>NUCLEOTIDE SEQUENCE</scope>
    <source>
        <tissue evidence="1">Gametophyte</tissue>
    </source>
</reference>
<name>A0ACC3C0Q4_PYRYE</name>
<evidence type="ECO:0000313" key="2">
    <source>
        <dbReference type="Proteomes" id="UP000798662"/>
    </source>
</evidence>
<dbReference type="EMBL" id="CM020619">
    <property type="protein sequence ID" value="KAK1863866.1"/>
    <property type="molecule type" value="Genomic_DNA"/>
</dbReference>
<gene>
    <name evidence="1" type="ORF">I4F81_006420</name>
</gene>
<keyword evidence="2" id="KW-1185">Reference proteome</keyword>
<sequence>MAVYCFYLFDRSGRLLCYREWCRARRTHAGEDDAKSMFGLLFALRNFCSKLSPSPLGGSPKYYITETYALHHHETPTGLRFLLLTSPDFGGVDISRHLRDLYADAYVPYVVKNPLSVRGEVIRVPAFLGRLDAYVRSLPCF</sequence>
<comment type="caution">
    <text evidence="1">The sequence shown here is derived from an EMBL/GenBank/DDBJ whole genome shotgun (WGS) entry which is preliminary data.</text>
</comment>
<protein>
    <submittedName>
        <fullName evidence="1">Uncharacterized protein</fullName>
    </submittedName>
</protein>
<evidence type="ECO:0000313" key="1">
    <source>
        <dbReference type="EMBL" id="KAK1863866.1"/>
    </source>
</evidence>
<proteinExistence type="predicted"/>
<dbReference type="Proteomes" id="UP000798662">
    <property type="component" value="Chromosome 2"/>
</dbReference>